<dbReference type="PROSITE" id="PS50994">
    <property type="entry name" value="INTEGRASE"/>
    <property type="match status" value="1"/>
</dbReference>
<dbReference type="Gene3D" id="1.10.340.70">
    <property type="match status" value="1"/>
</dbReference>
<reference evidence="11" key="1">
    <citation type="submission" date="2021-02" db="EMBL/GenBank/DDBJ databases">
        <authorList>
            <person name="Nowell W R."/>
        </authorList>
    </citation>
    <scope>NUCLEOTIDE SEQUENCE</scope>
    <source>
        <strain evidence="11">Ploen Becks lab</strain>
    </source>
</reference>
<dbReference type="PANTHER" id="PTHR37984:SF11">
    <property type="entry name" value="INTEGRASE CATALYTIC DOMAIN-CONTAINING PROTEIN"/>
    <property type="match status" value="1"/>
</dbReference>
<dbReference type="PROSITE" id="PS50878">
    <property type="entry name" value="RT_POL"/>
    <property type="match status" value="1"/>
</dbReference>
<dbReference type="GO" id="GO:0004190">
    <property type="term" value="F:aspartic-type endopeptidase activity"/>
    <property type="evidence" value="ECO:0007669"/>
    <property type="project" value="InterPro"/>
</dbReference>
<protein>
    <recommendedName>
        <fullName evidence="1">RNA-directed DNA polymerase</fullName>
        <ecNumber evidence="1">2.7.7.49</ecNumber>
    </recommendedName>
</protein>
<dbReference type="SUPFAM" id="SSF53098">
    <property type="entry name" value="Ribonuclease H-like"/>
    <property type="match status" value="1"/>
</dbReference>
<evidence type="ECO:0000313" key="12">
    <source>
        <dbReference type="Proteomes" id="UP000663879"/>
    </source>
</evidence>
<dbReference type="CDD" id="cd09274">
    <property type="entry name" value="RNase_HI_RT_Ty3"/>
    <property type="match status" value="1"/>
</dbReference>
<feature type="compositionally biased region" description="Polar residues" evidence="8">
    <location>
        <begin position="1394"/>
        <end position="1411"/>
    </location>
</feature>
<dbReference type="EMBL" id="CAJNOC010002940">
    <property type="protein sequence ID" value="CAF0959055.1"/>
    <property type="molecule type" value="Genomic_DNA"/>
</dbReference>
<dbReference type="InterPro" id="IPR043128">
    <property type="entry name" value="Rev_trsase/Diguanyl_cyclase"/>
</dbReference>
<evidence type="ECO:0000256" key="8">
    <source>
        <dbReference type="SAM" id="MobiDB-lite"/>
    </source>
</evidence>
<feature type="region of interest" description="Disordered" evidence="8">
    <location>
        <begin position="1386"/>
        <end position="1417"/>
    </location>
</feature>
<dbReference type="InterPro" id="IPR041373">
    <property type="entry name" value="RT_RNaseH"/>
</dbReference>
<dbReference type="InterPro" id="IPR043502">
    <property type="entry name" value="DNA/RNA_pol_sf"/>
</dbReference>
<dbReference type="InterPro" id="IPR012337">
    <property type="entry name" value="RNaseH-like_sf"/>
</dbReference>
<dbReference type="Pfam" id="PF17921">
    <property type="entry name" value="Integrase_H2C2"/>
    <property type="match status" value="1"/>
</dbReference>
<dbReference type="InterPro" id="IPR000477">
    <property type="entry name" value="RT_dom"/>
</dbReference>
<name>A0A814DW35_9BILA</name>
<feature type="compositionally biased region" description="Basic and acidic residues" evidence="8">
    <location>
        <begin position="1451"/>
        <end position="1464"/>
    </location>
</feature>
<dbReference type="SUPFAM" id="SSF56672">
    <property type="entry name" value="DNA/RNA polymerases"/>
    <property type="match status" value="1"/>
</dbReference>
<feature type="compositionally biased region" description="Basic and acidic residues" evidence="8">
    <location>
        <begin position="1474"/>
        <end position="1487"/>
    </location>
</feature>
<dbReference type="Proteomes" id="UP000663879">
    <property type="component" value="Unassembled WGS sequence"/>
</dbReference>
<dbReference type="GO" id="GO:0003676">
    <property type="term" value="F:nucleic acid binding"/>
    <property type="evidence" value="ECO:0007669"/>
    <property type="project" value="InterPro"/>
</dbReference>
<feature type="compositionally biased region" description="Polar residues" evidence="8">
    <location>
        <begin position="1430"/>
        <end position="1442"/>
    </location>
</feature>
<feature type="region of interest" description="Disordered" evidence="8">
    <location>
        <begin position="321"/>
        <end position="347"/>
    </location>
</feature>
<evidence type="ECO:0000256" key="7">
    <source>
        <dbReference type="ARBA" id="ARBA00022918"/>
    </source>
</evidence>
<accession>A0A814DW35</accession>
<dbReference type="FunFam" id="3.10.20.370:FF:000001">
    <property type="entry name" value="Retrovirus-related Pol polyprotein from transposon 17.6-like protein"/>
    <property type="match status" value="1"/>
</dbReference>
<dbReference type="InterPro" id="IPR001584">
    <property type="entry name" value="Integrase_cat-core"/>
</dbReference>
<feature type="compositionally biased region" description="Basic and acidic residues" evidence="8">
    <location>
        <begin position="334"/>
        <end position="343"/>
    </location>
</feature>
<evidence type="ECO:0000256" key="6">
    <source>
        <dbReference type="ARBA" id="ARBA00022801"/>
    </source>
</evidence>
<feature type="compositionally biased region" description="Polar residues" evidence="8">
    <location>
        <begin position="1"/>
        <end position="22"/>
    </location>
</feature>
<dbReference type="OrthoDB" id="775972at2759"/>
<feature type="region of interest" description="Disordered" evidence="8">
    <location>
        <begin position="1429"/>
        <end position="1487"/>
    </location>
</feature>
<proteinExistence type="predicted"/>
<sequence length="1487" mass="169425">MNKTPTDNLPDSTIASSQVNPQTDEEDKVSQTAKDANDTEEEKQEGNNEAEPAEEEKSETEDDDDEEENKTQEMNEQVTCGMFQYATGEELTTVGSRWEMWLERYKLYVHAKNLPTDRIKSTFLLMIGPEVYEIYKSLRSKEDKETPDEAYKILTDHFTAQRSEFAEEQKFRHMKRRDGEPIHDYVMRLRQQAVHCKFGEALERNILSQFVAGSKMPAFQEKCCRTNNLTLANAIEAAQGYESCVQNMNLLTNPTSDASIMYTERRMGTRSTQPKAEYKKQGQCKWCGGNCESKETCRAKGKQCRNCDKLNHFASVCRSSKPNTNTSIPKKSIRHIDEKDNESQNRYSVDSTEYSEYLRYKQGKSYGLFAVKTGNARQNNDGPRASIEINKTNLSFLIDTGAPINVIDEPTYHSIHNRPQLHKCATEYYGYTSGSPLPILGQFVTEVKSTKKTTKAGFVVIKGEAELLLGYKSAVDLGLIQILSTVSKAPSSGTSEDQDCNFKEKVKEMFPNLFSEKMGCIKDAEVRLDIDPNAKPIKQKLRPVAIHLQDAVKRELEKQVEEGILEKVNSSMGPTPWVSNLVVVPKGGKKIDKNKPTDQIEVRLTCDARPMNKALRRTRHPTKSLEDLIYLVSGATKFSKLDIRKAFHQLKLASESRHLTTITTHCGLFRYKRLHMGISSASEEFTETIRKILEDIQCQTNMTDDILIFGNDGEHDQSLMKVLKRLEERGITLNVDKCEFNKRELTFFGLRMSAEGIRPTDDKSQALREGSPPTNVKELRSLLGLVQANSRFIRNTCSITEPLWRLTKKTTKWEWTKEHDAALSMLKQTISDKYMAFFNKEWDTELIVDASPVGLGAVLQQRNPKDKNDVKIICFASRLLSDTERRYSQCEKEALAAVWGCEKFWLYLIGSHFKLVTDNRAVQLIFNNAANRPPARIERWALRLTQFDYEIVHKPGNTNIADYFSRHPTQSKPTVDHDELNEKYINLIAECARPYAISMKEIISETNADEELQSLKSWLANTKHKLPTYLASYCHVTGEVCQTEDGVLLRGTRIIIPKSLRNRTIQLAHQGHQGIVKTKSLIRSKVWFPNIDKMVEDLIKSCSVCQATANKTQFAPLKPSKLPEGPWQEVSGDFFGPMPDGTYYYVNHDDYSRWVAVDKIKSTNFEATEKVLDQLFAILGVPIKYKTDNGTPFQSYQFAEYARQMGFMHRRITPRWPRANGEVESFMKNLGQVLRTATITGKSKDVELQSFLKAYRETPHTTTKVPPAKLLFMNSRTSGLPEIEKLNFNEFKKLHEIARTNDRKSKQQMKEDYDKRMRVREPQIQVGVRVLLKVEQKKKADPKWDPEPFTVTNTKGTMITARRGDQEVTRNVSFFKLYHSYDTDDETAVKTAPGSKSPSVPQQAASINPNRQPIPAPMQVELPAPVEQLRAQNGNQTLTPSIKSKRKVGRPNKEEAKKIAEEKANSGLQQGIDQPRRSERLKAKASV</sequence>
<dbReference type="FunFam" id="3.30.420.10:FF:000063">
    <property type="entry name" value="Retrovirus-related Pol polyprotein from transposon 297-like Protein"/>
    <property type="match status" value="1"/>
</dbReference>
<keyword evidence="12" id="KW-1185">Reference proteome</keyword>
<keyword evidence="3" id="KW-0548">Nucleotidyltransferase</keyword>
<dbReference type="Gene3D" id="2.40.70.10">
    <property type="entry name" value="Acid Proteases"/>
    <property type="match status" value="1"/>
</dbReference>
<keyword evidence="4" id="KW-0540">Nuclease</keyword>
<dbReference type="Pfam" id="PF00665">
    <property type="entry name" value="rve"/>
    <property type="match status" value="1"/>
</dbReference>
<dbReference type="PANTHER" id="PTHR37984">
    <property type="entry name" value="PROTEIN CBG26694"/>
    <property type="match status" value="1"/>
</dbReference>
<keyword evidence="7" id="KW-0695">RNA-directed DNA polymerase</keyword>
<feature type="region of interest" description="Disordered" evidence="8">
    <location>
        <begin position="1"/>
        <end position="79"/>
    </location>
</feature>
<keyword evidence="2" id="KW-0808">Transferase</keyword>
<dbReference type="GO" id="GO:0006508">
    <property type="term" value="P:proteolysis"/>
    <property type="evidence" value="ECO:0007669"/>
    <property type="project" value="InterPro"/>
</dbReference>
<feature type="domain" description="Integrase catalytic" evidence="10">
    <location>
        <begin position="1122"/>
        <end position="1275"/>
    </location>
</feature>
<evidence type="ECO:0000259" key="9">
    <source>
        <dbReference type="PROSITE" id="PS50878"/>
    </source>
</evidence>
<dbReference type="InterPro" id="IPR021109">
    <property type="entry name" value="Peptidase_aspartic_dom_sf"/>
</dbReference>
<dbReference type="InterPro" id="IPR036397">
    <property type="entry name" value="RNaseH_sf"/>
</dbReference>
<dbReference type="GO" id="GO:0015074">
    <property type="term" value="P:DNA integration"/>
    <property type="evidence" value="ECO:0007669"/>
    <property type="project" value="InterPro"/>
</dbReference>
<evidence type="ECO:0000256" key="4">
    <source>
        <dbReference type="ARBA" id="ARBA00022722"/>
    </source>
</evidence>
<feature type="compositionally biased region" description="Acidic residues" evidence="8">
    <location>
        <begin position="51"/>
        <end position="68"/>
    </location>
</feature>
<dbReference type="GO" id="GO:0004519">
    <property type="term" value="F:endonuclease activity"/>
    <property type="evidence" value="ECO:0007669"/>
    <property type="project" value="UniProtKB-KW"/>
</dbReference>
<comment type="caution">
    <text evidence="11">The sequence shown here is derived from an EMBL/GenBank/DDBJ whole genome shotgun (WGS) entry which is preliminary data.</text>
</comment>
<dbReference type="Pfam" id="PF00078">
    <property type="entry name" value="RVT_1"/>
    <property type="match status" value="1"/>
</dbReference>
<evidence type="ECO:0000256" key="5">
    <source>
        <dbReference type="ARBA" id="ARBA00022759"/>
    </source>
</evidence>
<dbReference type="Gene3D" id="3.30.70.270">
    <property type="match status" value="2"/>
</dbReference>
<evidence type="ECO:0000256" key="3">
    <source>
        <dbReference type="ARBA" id="ARBA00022695"/>
    </source>
</evidence>
<dbReference type="GO" id="GO:0003964">
    <property type="term" value="F:RNA-directed DNA polymerase activity"/>
    <property type="evidence" value="ECO:0007669"/>
    <property type="project" value="UniProtKB-KW"/>
</dbReference>
<gene>
    <name evidence="11" type="ORF">OXX778_LOCUS14348</name>
</gene>
<feature type="domain" description="Reverse transcriptase" evidence="9">
    <location>
        <begin position="565"/>
        <end position="752"/>
    </location>
</feature>
<keyword evidence="6" id="KW-0378">Hydrolase</keyword>
<dbReference type="InterPro" id="IPR050951">
    <property type="entry name" value="Retrovirus_Pol_polyprotein"/>
</dbReference>
<dbReference type="CDD" id="cd01647">
    <property type="entry name" value="RT_LTR"/>
    <property type="match status" value="1"/>
</dbReference>
<dbReference type="Pfam" id="PF17917">
    <property type="entry name" value="RT_RNaseH"/>
    <property type="match status" value="1"/>
</dbReference>
<evidence type="ECO:0000259" key="10">
    <source>
        <dbReference type="PROSITE" id="PS50994"/>
    </source>
</evidence>
<dbReference type="FunFam" id="1.10.340.70:FF:000003">
    <property type="entry name" value="Protein CBG25708"/>
    <property type="match status" value="1"/>
</dbReference>
<dbReference type="InterPro" id="IPR041588">
    <property type="entry name" value="Integrase_H2C2"/>
</dbReference>
<evidence type="ECO:0000256" key="2">
    <source>
        <dbReference type="ARBA" id="ARBA00022679"/>
    </source>
</evidence>
<dbReference type="PROSITE" id="PS00141">
    <property type="entry name" value="ASP_PROTEASE"/>
    <property type="match status" value="1"/>
</dbReference>
<dbReference type="EC" id="2.7.7.49" evidence="1"/>
<dbReference type="InterPro" id="IPR001969">
    <property type="entry name" value="Aspartic_peptidase_AS"/>
</dbReference>
<dbReference type="Gene3D" id="3.30.420.10">
    <property type="entry name" value="Ribonuclease H-like superfamily/Ribonuclease H"/>
    <property type="match status" value="1"/>
</dbReference>
<keyword evidence="5" id="KW-0255">Endonuclease</keyword>
<evidence type="ECO:0000256" key="1">
    <source>
        <dbReference type="ARBA" id="ARBA00012493"/>
    </source>
</evidence>
<organism evidence="11 12">
    <name type="scientific">Brachionus calyciflorus</name>
    <dbReference type="NCBI Taxonomy" id="104777"/>
    <lineage>
        <taxon>Eukaryota</taxon>
        <taxon>Metazoa</taxon>
        <taxon>Spiralia</taxon>
        <taxon>Gnathifera</taxon>
        <taxon>Rotifera</taxon>
        <taxon>Eurotatoria</taxon>
        <taxon>Monogononta</taxon>
        <taxon>Pseudotrocha</taxon>
        <taxon>Ploima</taxon>
        <taxon>Brachionidae</taxon>
        <taxon>Brachionus</taxon>
    </lineage>
</organism>
<dbReference type="Gene3D" id="3.10.10.10">
    <property type="entry name" value="HIV Type 1 Reverse Transcriptase, subunit A, domain 1"/>
    <property type="match status" value="1"/>
</dbReference>
<evidence type="ECO:0000313" key="11">
    <source>
        <dbReference type="EMBL" id="CAF0959055.1"/>
    </source>
</evidence>